<dbReference type="EMBL" id="VOOR01000016">
    <property type="protein sequence ID" value="TXB63401.1"/>
    <property type="molecule type" value="Genomic_DNA"/>
</dbReference>
<keyword evidence="2" id="KW-1185">Reference proteome</keyword>
<protein>
    <submittedName>
        <fullName evidence="1">Uncharacterized protein</fullName>
    </submittedName>
</protein>
<evidence type="ECO:0000313" key="2">
    <source>
        <dbReference type="Proteomes" id="UP000321580"/>
    </source>
</evidence>
<sequence length="185" mass="20518">MNPIRRLLSWLQRLLLGSPSQLPVRIFRQNVYTMVNSLTFSTEMDTLFLIDNGRAIAFPLDNNKGILIGTLKGQLTVATDFQAPPTKGEGLSVSSAQPLALSANGKEAKLDFEKTVWSAAYHKRNLTLCFVGATEVEIRKGGSEVDYKPEIAFFDLSRHVLSVQRKGNAILLKSLVLHEEEETDA</sequence>
<proteinExistence type="predicted"/>
<name>A0A5C6RLX9_9BACT</name>
<comment type="caution">
    <text evidence="1">The sequence shown here is derived from an EMBL/GenBank/DDBJ whole genome shotgun (WGS) entry which is preliminary data.</text>
</comment>
<dbReference type="Proteomes" id="UP000321580">
    <property type="component" value="Unassembled WGS sequence"/>
</dbReference>
<dbReference type="AlphaFoldDB" id="A0A5C6RLX9"/>
<evidence type="ECO:0000313" key="1">
    <source>
        <dbReference type="EMBL" id="TXB63401.1"/>
    </source>
</evidence>
<gene>
    <name evidence="1" type="ORF">FRY97_09525</name>
</gene>
<organism evidence="1 2">
    <name type="scientific">Phaeodactylibacter luteus</name>
    <dbReference type="NCBI Taxonomy" id="1564516"/>
    <lineage>
        <taxon>Bacteria</taxon>
        <taxon>Pseudomonadati</taxon>
        <taxon>Bacteroidota</taxon>
        <taxon>Saprospiria</taxon>
        <taxon>Saprospirales</taxon>
        <taxon>Haliscomenobacteraceae</taxon>
        <taxon>Phaeodactylibacter</taxon>
    </lineage>
</organism>
<dbReference type="OrthoDB" id="9800503at2"/>
<dbReference type="RefSeq" id="WP_147167224.1">
    <property type="nucleotide sequence ID" value="NZ_VOOR01000016.1"/>
</dbReference>
<accession>A0A5C6RLX9</accession>
<reference evidence="1 2" key="1">
    <citation type="submission" date="2019-08" db="EMBL/GenBank/DDBJ databases">
        <title>Genome of Phaeodactylibacter luteus.</title>
        <authorList>
            <person name="Bowman J.P."/>
        </authorList>
    </citation>
    <scope>NUCLEOTIDE SEQUENCE [LARGE SCALE GENOMIC DNA]</scope>
    <source>
        <strain evidence="1 2">KCTC 42180</strain>
    </source>
</reference>